<gene>
    <name evidence="2" type="ORF">FNJ53_07605</name>
</gene>
<dbReference type="EMBL" id="VJWV01000005">
    <property type="protein sequence ID" value="TRW73582.1"/>
    <property type="molecule type" value="Genomic_DNA"/>
</dbReference>
<keyword evidence="1" id="KW-0175">Coiled coil</keyword>
<evidence type="ECO:0000256" key="1">
    <source>
        <dbReference type="SAM" id="Coils"/>
    </source>
</evidence>
<proteinExistence type="predicted"/>
<feature type="coiled-coil region" evidence="1">
    <location>
        <begin position="10"/>
        <end position="40"/>
    </location>
</feature>
<name>A0A552Z247_9LACT</name>
<dbReference type="RefSeq" id="WP_129300060.1">
    <property type="nucleotide sequence ID" value="NZ_CP125770.1"/>
</dbReference>
<dbReference type="Proteomes" id="UP000317167">
    <property type="component" value="Unassembled WGS sequence"/>
</dbReference>
<evidence type="ECO:0000313" key="2">
    <source>
        <dbReference type="EMBL" id="TRW73582.1"/>
    </source>
</evidence>
<protein>
    <submittedName>
        <fullName evidence="2">Uncharacterized protein</fullName>
    </submittedName>
</protein>
<accession>A0A552Z247</accession>
<organism evidence="2 3">
    <name type="scientific">Lactococcus lactis</name>
    <dbReference type="NCBI Taxonomy" id="1358"/>
    <lineage>
        <taxon>Bacteria</taxon>
        <taxon>Bacillati</taxon>
        <taxon>Bacillota</taxon>
        <taxon>Bacilli</taxon>
        <taxon>Lactobacillales</taxon>
        <taxon>Streptococcaceae</taxon>
        <taxon>Lactococcus</taxon>
    </lineage>
</organism>
<comment type="caution">
    <text evidence="2">The sequence shown here is derived from an EMBL/GenBank/DDBJ whole genome shotgun (WGS) entry which is preliminary data.</text>
</comment>
<sequence>MANVTPEIFKETLDEVLNPINERLDALEEKQSKKAEIKKEVARGGILVGKSFENGVEEPIFQAGFTEDYLSDRKGILKARLQKAVANGDKTQAELLKLQINDME</sequence>
<evidence type="ECO:0000313" key="3">
    <source>
        <dbReference type="Proteomes" id="UP000317167"/>
    </source>
</evidence>
<dbReference type="AlphaFoldDB" id="A0A552Z247"/>
<reference evidence="2 3" key="1">
    <citation type="submission" date="2019-07" db="EMBL/GenBank/DDBJ databases">
        <title>Draft genome of 7 Lactococcus lactis strains isolated from an artisanal cheese production.</title>
        <authorList>
            <person name="Biolcati F."/>
            <person name="Bottero M.T."/>
            <person name="Dalmasso A."/>
            <person name="Mcauliffe O."/>
        </authorList>
    </citation>
    <scope>NUCLEOTIDE SEQUENCE [LARGE SCALE GENOMIC DNA]</scope>
    <source>
        <strain evidence="2 3">MRS45.2</strain>
    </source>
</reference>